<dbReference type="GO" id="GO:0005789">
    <property type="term" value="C:endoplasmic reticulum membrane"/>
    <property type="evidence" value="ECO:0007669"/>
    <property type="project" value="UniProtKB-SubCell"/>
</dbReference>
<feature type="transmembrane region" description="Helical" evidence="10">
    <location>
        <begin position="211"/>
        <end position="235"/>
    </location>
</feature>
<keyword evidence="4" id="KW-0808">Transferase</keyword>
<dbReference type="Proteomes" id="UP000324585">
    <property type="component" value="Unassembled WGS sequence"/>
</dbReference>
<name>A0A5J4ZB85_PORPP</name>
<feature type="transmembrane region" description="Helical" evidence="10">
    <location>
        <begin position="462"/>
        <end position="482"/>
    </location>
</feature>
<dbReference type="EC" id="2.7.1.108" evidence="3"/>
<feature type="transmembrane region" description="Helical" evidence="10">
    <location>
        <begin position="247"/>
        <end position="266"/>
    </location>
</feature>
<feature type="transmembrane region" description="Helical" evidence="10">
    <location>
        <begin position="396"/>
        <end position="414"/>
    </location>
</feature>
<evidence type="ECO:0000256" key="6">
    <source>
        <dbReference type="ARBA" id="ARBA00022777"/>
    </source>
</evidence>
<feature type="transmembrane region" description="Helical" evidence="10">
    <location>
        <begin position="420"/>
        <end position="441"/>
    </location>
</feature>
<dbReference type="OrthoDB" id="377083at2759"/>
<keyword evidence="6 11" id="KW-0418">Kinase</keyword>
<keyword evidence="8 10" id="KW-1133">Transmembrane helix</keyword>
<evidence type="ECO:0000256" key="8">
    <source>
        <dbReference type="ARBA" id="ARBA00022989"/>
    </source>
</evidence>
<evidence type="ECO:0000256" key="10">
    <source>
        <dbReference type="SAM" id="Phobius"/>
    </source>
</evidence>
<feature type="transmembrane region" description="Helical" evidence="10">
    <location>
        <begin position="37"/>
        <end position="64"/>
    </location>
</feature>
<dbReference type="EMBL" id="VRMN01000001">
    <property type="protein sequence ID" value="KAA8500023.1"/>
    <property type="molecule type" value="Genomic_DNA"/>
</dbReference>
<comment type="caution">
    <text evidence="11">The sequence shown here is derived from an EMBL/GenBank/DDBJ whole genome shotgun (WGS) entry which is preliminary data.</text>
</comment>
<evidence type="ECO:0000313" key="12">
    <source>
        <dbReference type="Proteomes" id="UP000324585"/>
    </source>
</evidence>
<feature type="transmembrane region" description="Helical" evidence="10">
    <location>
        <begin position="328"/>
        <end position="349"/>
    </location>
</feature>
<sequence length="617" mass="65813">MVLRAPEAECALLCILGVIAVVRLVGLRTETVPDKDVALIVGALLLAACAAAVCWLSVSNALICRHCKRQLGPQWSLNSASLMRVEAPASLPVGALSAPVAFAGYVVAVRNERELHGPLMFLAASATMGLMLCCAWWKKASAGPSCGLPAAKICTGFSLWSTSLTSRLSRHSSGKSVVQCGACFVFPLSVCVAALGDIIPEAWRMDHALTWWTLYAASWLGMVLTMVLVTEFICISPPSFSFTLSEACVIGQALSVALCSLCRLTLTTVLGHVGWHSNIPQDHARALVLLFMFAMAMGGSRLIVTALRCSSKPGDSAKRWLQEGGGSIFIRDFAVIVLGIMYPLCWVLLGAEPFRWLLQFLSSTRRLVIAAYWLALLGTFVRIVKPHERPRMPRTTARKLYHILAVLVFVPISVVDPELLQVGAAGAAAVLFLLEVVRCASMPKVSPSLNVFMRALTDERDSGVLITTHMLLLVGCAGPLWVEDRISLHAQSFASRSRALSGVIAVGVLDSLASFIGVHFGRTPWSAGTPKSVEGSSAGFVGAVACFYAIHCFTSSSPLAPIPAPLSTRIPLMSSDIRSAAAVALASALAAVFEAHTTQIDNLVLPLYLHAALSLLL</sequence>
<keyword evidence="9 10" id="KW-0472">Membrane</keyword>
<evidence type="ECO:0000313" key="11">
    <source>
        <dbReference type="EMBL" id="KAA8500023.1"/>
    </source>
</evidence>
<evidence type="ECO:0000256" key="7">
    <source>
        <dbReference type="ARBA" id="ARBA00022824"/>
    </source>
</evidence>
<keyword evidence="7" id="KW-0256">Endoplasmic reticulum</keyword>
<dbReference type="PANTHER" id="PTHR13205:SF15">
    <property type="entry name" value="DOLICHOL KINASE"/>
    <property type="match status" value="1"/>
</dbReference>
<dbReference type="OMA" id="FMVLAVP"/>
<evidence type="ECO:0000256" key="3">
    <source>
        <dbReference type="ARBA" id="ARBA00012132"/>
    </source>
</evidence>
<comment type="similarity">
    <text evidence="2">Belongs to the polyprenol kinase family.</text>
</comment>
<evidence type="ECO:0000256" key="1">
    <source>
        <dbReference type="ARBA" id="ARBA00004477"/>
    </source>
</evidence>
<feature type="transmembrane region" description="Helical" evidence="10">
    <location>
        <begin position="85"/>
        <end position="107"/>
    </location>
</feature>
<dbReference type="GO" id="GO:0043048">
    <property type="term" value="P:dolichyl monophosphate biosynthetic process"/>
    <property type="evidence" value="ECO:0007669"/>
    <property type="project" value="TreeGrafter"/>
</dbReference>
<organism evidence="11 12">
    <name type="scientific">Porphyridium purpureum</name>
    <name type="common">Red alga</name>
    <name type="synonym">Porphyridium cruentum</name>
    <dbReference type="NCBI Taxonomy" id="35688"/>
    <lineage>
        <taxon>Eukaryota</taxon>
        <taxon>Rhodophyta</taxon>
        <taxon>Bangiophyceae</taxon>
        <taxon>Porphyridiales</taxon>
        <taxon>Porphyridiaceae</taxon>
        <taxon>Porphyridium</taxon>
    </lineage>
</organism>
<dbReference type="PANTHER" id="PTHR13205">
    <property type="entry name" value="TRANSMEMBRANE PROTEIN 15-RELATED"/>
    <property type="match status" value="1"/>
</dbReference>
<dbReference type="InterPro" id="IPR032974">
    <property type="entry name" value="Polypren_kinase"/>
</dbReference>
<feature type="transmembrane region" description="Helical" evidence="10">
    <location>
        <begin position="286"/>
        <end position="307"/>
    </location>
</feature>
<feature type="transmembrane region" description="Helical" evidence="10">
    <location>
        <begin position="369"/>
        <end position="384"/>
    </location>
</feature>
<reference evidence="12" key="1">
    <citation type="journal article" date="2019" name="Nat. Commun.">
        <title>Expansion of phycobilisome linker gene families in mesophilic red algae.</title>
        <authorList>
            <person name="Lee J."/>
            <person name="Kim D."/>
            <person name="Bhattacharya D."/>
            <person name="Yoon H.S."/>
        </authorList>
    </citation>
    <scope>NUCLEOTIDE SEQUENCE [LARGE SCALE GENOMIC DNA]</scope>
    <source>
        <strain evidence="12">CCMP 1328</strain>
    </source>
</reference>
<feature type="transmembrane region" description="Helical" evidence="10">
    <location>
        <begin position="119"/>
        <end position="137"/>
    </location>
</feature>
<evidence type="ECO:0000256" key="4">
    <source>
        <dbReference type="ARBA" id="ARBA00022679"/>
    </source>
</evidence>
<dbReference type="AlphaFoldDB" id="A0A5J4ZB85"/>
<feature type="transmembrane region" description="Helical" evidence="10">
    <location>
        <begin position="177"/>
        <end position="199"/>
    </location>
</feature>
<evidence type="ECO:0000256" key="2">
    <source>
        <dbReference type="ARBA" id="ARBA00010794"/>
    </source>
</evidence>
<feature type="transmembrane region" description="Helical" evidence="10">
    <location>
        <begin position="502"/>
        <end position="521"/>
    </location>
</feature>
<protein>
    <recommendedName>
        <fullName evidence="3">dolichol kinase</fullName>
        <ecNumber evidence="3">2.7.1.108</ecNumber>
    </recommendedName>
</protein>
<gene>
    <name evidence="11" type="ORF">FVE85_7608</name>
</gene>
<keyword evidence="5 10" id="KW-0812">Transmembrane</keyword>
<comment type="subcellular location">
    <subcellularLocation>
        <location evidence="1">Endoplasmic reticulum membrane</location>
        <topology evidence="1">Multi-pass membrane protein</topology>
    </subcellularLocation>
</comment>
<dbReference type="GO" id="GO:0004168">
    <property type="term" value="F:dolichol kinase activity"/>
    <property type="evidence" value="ECO:0007669"/>
    <property type="project" value="UniProtKB-EC"/>
</dbReference>
<evidence type="ECO:0000256" key="9">
    <source>
        <dbReference type="ARBA" id="ARBA00023136"/>
    </source>
</evidence>
<evidence type="ECO:0000256" key="5">
    <source>
        <dbReference type="ARBA" id="ARBA00022692"/>
    </source>
</evidence>
<keyword evidence="12" id="KW-1185">Reference proteome</keyword>
<accession>A0A5J4ZB85</accession>
<proteinExistence type="inferred from homology"/>